<protein>
    <submittedName>
        <fullName evidence="4">Response regulator</fullName>
    </submittedName>
</protein>
<dbReference type="InterPro" id="IPR011006">
    <property type="entry name" value="CheY-like_superfamily"/>
</dbReference>
<name>A0ABW3NVP6_9SPHN</name>
<dbReference type="PROSITE" id="PS50110">
    <property type="entry name" value="RESPONSE_REGULATORY"/>
    <property type="match status" value="1"/>
</dbReference>
<evidence type="ECO:0000313" key="4">
    <source>
        <dbReference type="EMBL" id="MFD1104436.1"/>
    </source>
</evidence>
<keyword evidence="5" id="KW-1185">Reference proteome</keyword>
<feature type="modified residue" description="4-aspartylphosphate" evidence="2">
    <location>
        <position position="49"/>
    </location>
</feature>
<sequence>MVVEDETLVRMTTAEILLDAGFKVLEACSALEAVTALEGRDDIAAIFSDIEMPPGMDGIALAGLVRSRWPEVGVVLTSGRVAPTGADVPFLAKPYRAAELVAQIAAIVKPDAGPLTDDEILDAWHDAEVALIDASEADKPEAAHRVMLAEQNAIERFGLGQHVAAYDARYPENPN</sequence>
<reference evidence="5" key="1">
    <citation type="journal article" date="2019" name="Int. J. Syst. Evol. Microbiol.">
        <title>The Global Catalogue of Microorganisms (GCM) 10K type strain sequencing project: providing services to taxonomists for standard genome sequencing and annotation.</title>
        <authorList>
            <consortium name="The Broad Institute Genomics Platform"/>
            <consortium name="The Broad Institute Genome Sequencing Center for Infectious Disease"/>
            <person name="Wu L."/>
            <person name="Ma J."/>
        </authorList>
    </citation>
    <scope>NUCLEOTIDE SEQUENCE [LARGE SCALE GENOMIC DNA]</scope>
    <source>
        <strain evidence="5">CCUG 54329</strain>
    </source>
</reference>
<comment type="caution">
    <text evidence="4">The sequence shown here is derived from an EMBL/GenBank/DDBJ whole genome shotgun (WGS) entry which is preliminary data.</text>
</comment>
<evidence type="ECO:0000256" key="1">
    <source>
        <dbReference type="ARBA" id="ARBA00022553"/>
    </source>
</evidence>
<dbReference type="Gene3D" id="3.40.50.2300">
    <property type="match status" value="1"/>
</dbReference>
<accession>A0ABW3NVP6</accession>
<evidence type="ECO:0000256" key="2">
    <source>
        <dbReference type="PROSITE-ProRule" id="PRU00169"/>
    </source>
</evidence>
<evidence type="ECO:0000259" key="3">
    <source>
        <dbReference type="PROSITE" id="PS50110"/>
    </source>
</evidence>
<dbReference type="SUPFAM" id="SSF52172">
    <property type="entry name" value="CheY-like"/>
    <property type="match status" value="1"/>
</dbReference>
<dbReference type="EMBL" id="JBHTLS010000099">
    <property type="protein sequence ID" value="MFD1104436.1"/>
    <property type="molecule type" value="Genomic_DNA"/>
</dbReference>
<dbReference type="Proteomes" id="UP001597203">
    <property type="component" value="Unassembled WGS sequence"/>
</dbReference>
<dbReference type="PANTHER" id="PTHR44591">
    <property type="entry name" value="STRESS RESPONSE REGULATOR PROTEIN 1"/>
    <property type="match status" value="1"/>
</dbReference>
<dbReference type="InterPro" id="IPR050595">
    <property type="entry name" value="Bact_response_regulator"/>
</dbReference>
<dbReference type="PANTHER" id="PTHR44591:SF3">
    <property type="entry name" value="RESPONSE REGULATORY DOMAIN-CONTAINING PROTEIN"/>
    <property type="match status" value="1"/>
</dbReference>
<organism evidence="4 5">
    <name type="scientific">Sphingobium olei</name>
    <dbReference type="NCBI Taxonomy" id="420955"/>
    <lineage>
        <taxon>Bacteria</taxon>
        <taxon>Pseudomonadati</taxon>
        <taxon>Pseudomonadota</taxon>
        <taxon>Alphaproteobacteria</taxon>
        <taxon>Sphingomonadales</taxon>
        <taxon>Sphingomonadaceae</taxon>
        <taxon>Sphingobium</taxon>
    </lineage>
</organism>
<dbReference type="RefSeq" id="WP_380909727.1">
    <property type="nucleotide sequence ID" value="NZ_JBHTLS010000099.1"/>
</dbReference>
<feature type="domain" description="Response regulatory" evidence="3">
    <location>
        <begin position="1"/>
        <end position="108"/>
    </location>
</feature>
<proteinExistence type="predicted"/>
<keyword evidence="1 2" id="KW-0597">Phosphoprotein</keyword>
<dbReference type="Pfam" id="PF00072">
    <property type="entry name" value="Response_reg"/>
    <property type="match status" value="1"/>
</dbReference>
<dbReference type="InterPro" id="IPR001789">
    <property type="entry name" value="Sig_transdc_resp-reg_receiver"/>
</dbReference>
<evidence type="ECO:0000313" key="5">
    <source>
        <dbReference type="Proteomes" id="UP001597203"/>
    </source>
</evidence>
<gene>
    <name evidence="4" type="ORF">ACFQ24_06065</name>
</gene>
<dbReference type="SMART" id="SM00448">
    <property type="entry name" value="REC"/>
    <property type="match status" value="1"/>
</dbReference>